<protein>
    <submittedName>
        <fullName evidence="4">Phosphopantetheinyl transferase</fullName>
    </submittedName>
</protein>
<dbReference type="AlphaFoldDB" id="A0A562RY11"/>
<comment type="similarity">
    <text evidence="1">Belongs to the P-Pant transferase superfamily. Gsp/Sfp/HetI/AcpT family.</text>
</comment>
<evidence type="ECO:0000256" key="2">
    <source>
        <dbReference type="ARBA" id="ARBA00022679"/>
    </source>
</evidence>
<reference evidence="4 5" key="1">
    <citation type="submission" date="2019-07" db="EMBL/GenBank/DDBJ databases">
        <title>Genome sequencing of 100 strains of the haloalkaliphilic chemolithoautotrophic sulfur-oxidizing bacterium Thioalkalivibrio.</title>
        <authorList>
            <person name="Muyzer G."/>
        </authorList>
    </citation>
    <scope>NUCLEOTIDE SEQUENCE [LARGE SCALE GENOMIC DNA]</scope>
    <source>
        <strain evidence="4 5">ASO4-4</strain>
    </source>
</reference>
<evidence type="ECO:0000256" key="1">
    <source>
        <dbReference type="ARBA" id="ARBA00010990"/>
    </source>
</evidence>
<dbReference type="InterPro" id="IPR037143">
    <property type="entry name" value="4-PPantetheinyl_Trfase_dom_sf"/>
</dbReference>
<dbReference type="GO" id="GO:0019878">
    <property type="term" value="P:lysine biosynthetic process via aminoadipic acid"/>
    <property type="evidence" value="ECO:0007669"/>
    <property type="project" value="TreeGrafter"/>
</dbReference>
<dbReference type="SUPFAM" id="SSF56214">
    <property type="entry name" value="4'-phosphopantetheinyl transferase"/>
    <property type="match status" value="2"/>
</dbReference>
<accession>A0A562RY11</accession>
<dbReference type="PANTHER" id="PTHR12215">
    <property type="entry name" value="PHOSPHOPANTETHEINE TRANSFERASE"/>
    <property type="match status" value="1"/>
</dbReference>
<dbReference type="GO" id="GO:0008897">
    <property type="term" value="F:holo-[acyl-carrier-protein] synthase activity"/>
    <property type="evidence" value="ECO:0007669"/>
    <property type="project" value="InterPro"/>
</dbReference>
<comment type="caution">
    <text evidence="4">The sequence shown here is derived from an EMBL/GenBank/DDBJ whole genome shotgun (WGS) entry which is preliminary data.</text>
</comment>
<keyword evidence="5" id="KW-1185">Reference proteome</keyword>
<dbReference type="GO" id="GO:0000287">
    <property type="term" value="F:magnesium ion binding"/>
    <property type="evidence" value="ECO:0007669"/>
    <property type="project" value="InterPro"/>
</dbReference>
<dbReference type="PANTHER" id="PTHR12215:SF10">
    <property type="entry name" value="L-AMINOADIPATE-SEMIALDEHYDE DEHYDROGENASE-PHOSPHOPANTETHEINYL TRANSFERASE"/>
    <property type="match status" value="1"/>
</dbReference>
<dbReference type="InterPro" id="IPR050559">
    <property type="entry name" value="P-Pant_transferase_sf"/>
</dbReference>
<evidence type="ECO:0000313" key="4">
    <source>
        <dbReference type="EMBL" id="TWI73929.1"/>
    </source>
</evidence>
<evidence type="ECO:0000259" key="3">
    <source>
        <dbReference type="Pfam" id="PF01648"/>
    </source>
</evidence>
<proteinExistence type="inferred from homology"/>
<dbReference type="Gene3D" id="3.90.470.20">
    <property type="entry name" value="4'-phosphopantetheinyl transferase domain"/>
    <property type="match status" value="2"/>
</dbReference>
<name>A0A562RY11_9BACT</name>
<dbReference type="OrthoDB" id="5432424at2"/>
<dbReference type="Pfam" id="PF01648">
    <property type="entry name" value="ACPS"/>
    <property type="match status" value="1"/>
</dbReference>
<dbReference type="InterPro" id="IPR008278">
    <property type="entry name" value="4-PPantetheinyl_Trfase_dom"/>
</dbReference>
<feature type="domain" description="4'-phosphopantetheinyl transferase" evidence="3">
    <location>
        <begin position="163"/>
        <end position="228"/>
    </location>
</feature>
<dbReference type="Proteomes" id="UP000318307">
    <property type="component" value="Unassembled WGS sequence"/>
</dbReference>
<keyword evidence="2 4" id="KW-0808">Transferase</keyword>
<sequence>MLQHKRKNFMNSAKLWQPRPLSLRASSFPFRLESIPVALHMVRIPDAVASLFPEEGEWIGWRTRKKLFVPEEAFPEGFSVSEKARFHGFAAAKRQMEWLCGRMAVKALVRTFLGDSRTGAGIAVENTEKGVPYLPDFPEYALSISHGGDLAVAGMVLEKGGALGLDLEPDKKRDTEALRRMAFSEEEWAFLSGKPEREILRHWTLKEAGLKLVGQGFHLPLKKLEILPGGMRVHGKDVAGVSCWTADIEGGHLLSLLYGKGDIIPPV</sequence>
<evidence type="ECO:0000313" key="5">
    <source>
        <dbReference type="Proteomes" id="UP000318307"/>
    </source>
</evidence>
<organism evidence="4 5">
    <name type="scientific">Desulfobotulus alkaliphilus</name>
    <dbReference type="NCBI Taxonomy" id="622671"/>
    <lineage>
        <taxon>Bacteria</taxon>
        <taxon>Pseudomonadati</taxon>
        <taxon>Thermodesulfobacteriota</taxon>
        <taxon>Desulfobacteria</taxon>
        <taxon>Desulfobacterales</taxon>
        <taxon>Desulfobacteraceae</taxon>
        <taxon>Desulfobotulus</taxon>
    </lineage>
</organism>
<dbReference type="EMBL" id="VLLC01000007">
    <property type="protein sequence ID" value="TWI73929.1"/>
    <property type="molecule type" value="Genomic_DNA"/>
</dbReference>
<gene>
    <name evidence="4" type="ORF">LZ24_01158</name>
</gene>
<dbReference type="GO" id="GO:0005829">
    <property type="term" value="C:cytosol"/>
    <property type="evidence" value="ECO:0007669"/>
    <property type="project" value="TreeGrafter"/>
</dbReference>